<name>A0A951PHS0_9CYAN</name>
<protein>
    <submittedName>
        <fullName evidence="1">Uncharacterized protein</fullName>
    </submittedName>
</protein>
<accession>A0A951PHS0</accession>
<dbReference type="AlphaFoldDB" id="A0A951PHS0"/>
<dbReference type="Proteomes" id="UP000753908">
    <property type="component" value="Unassembled WGS sequence"/>
</dbReference>
<evidence type="ECO:0000313" key="2">
    <source>
        <dbReference type="Proteomes" id="UP000753908"/>
    </source>
</evidence>
<reference evidence="1" key="1">
    <citation type="submission" date="2021-05" db="EMBL/GenBank/DDBJ databases">
        <authorList>
            <person name="Pietrasiak N."/>
            <person name="Ward R."/>
            <person name="Stajich J.E."/>
            <person name="Kurbessoian T."/>
        </authorList>
    </citation>
    <scope>NUCLEOTIDE SEQUENCE</scope>
    <source>
        <strain evidence="1">CPER-KK1</strain>
    </source>
</reference>
<organism evidence="1 2">
    <name type="scientific">Symplocastrum torsivum CPER-KK1</name>
    <dbReference type="NCBI Taxonomy" id="450513"/>
    <lineage>
        <taxon>Bacteria</taxon>
        <taxon>Bacillati</taxon>
        <taxon>Cyanobacteriota</taxon>
        <taxon>Cyanophyceae</taxon>
        <taxon>Oscillatoriophycideae</taxon>
        <taxon>Oscillatoriales</taxon>
        <taxon>Microcoleaceae</taxon>
        <taxon>Symplocastrum</taxon>
    </lineage>
</organism>
<evidence type="ECO:0000313" key="1">
    <source>
        <dbReference type="EMBL" id="MBW4543697.1"/>
    </source>
</evidence>
<dbReference type="EMBL" id="JAHHIF010000005">
    <property type="protein sequence ID" value="MBW4543697.1"/>
    <property type="molecule type" value="Genomic_DNA"/>
</dbReference>
<sequence length="93" mass="10481">MQSQDSFTEVTFHYVNGESESFEIPLTPETFQQQLSDLLNQPWLTMHLFDKTVLICTAQIMKIEVKPPLTEIQGTGVFPDTLRVTALTHGAKA</sequence>
<proteinExistence type="predicted"/>
<reference evidence="1" key="2">
    <citation type="journal article" date="2022" name="Microbiol. Resour. Announc.">
        <title>Metagenome Sequencing to Explore Phylogenomics of Terrestrial Cyanobacteria.</title>
        <authorList>
            <person name="Ward R.D."/>
            <person name="Stajich J.E."/>
            <person name="Johansen J.R."/>
            <person name="Huntemann M."/>
            <person name="Clum A."/>
            <person name="Foster B."/>
            <person name="Foster B."/>
            <person name="Roux S."/>
            <person name="Palaniappan K."/>
            <person name="Varghese N."/>
            <person name="Mukherjee S."/>
            <person name="Reddy T.B.K."/>
            <person name="Daum C."/>
            <person name="Copeland A."/>
            <person name="Chen I.A."/>
            <person name="Ivanova N.N."/>
            <person name="Kyrpides N.C."/>
            <person name="Shapiro N."/>
            <person name="Eloe-Fadrosh E.A."/>
            <person name="Pietrasiak N."/>
        </authorList>
    </citation>
    <scope>NUCLEOTIDE SEQUENCE</scope>
    <source>
        <strain evidence="1">CPER-KK1</strain>
    </source>
</reference>
<comment type="caution">
    <text evidence="1">The sequence shown here is derived from an EMBL/GenBank/DDBJ whole genome shotgun (WGS) entry which is preliminary data.</text>
</comment>
<gene>
    <name evidence="1" type="ORF">KME25_04500</name>
</gene>